<evidence type="ECO:0000259" key="11">
    <source>
        <dbReference type="Pfam" id="PF00593"/>
    </source>
</evidence>
<dbReference type="AlphaFoldDB" id="A0A399SLS6"/>
<evidence type="ECO:0000256" key="4">
    <source>
        <dbReference type="ARBA" id="ARBA00022692"/>
    </source>
</evidence>
<dbReference type="OrthoDB" id="9768177at2"/>
<dbReference type="InterPro" id="IPR023996">
    <property type="entry name" value="TonB-dep_OMP_SusC/RagA"/>
</dbReference>
<keyword evidence="14" id="KW-1185">Reference proteome</keyword>
<comment type="similarity">
    <text evidence="8 9">Belongs to the TonB-dependent receptor family.</text>
</comment>
<evidence type="ECO:0000259" key="12">
    <source>
        <dbReference type="Pfam" id="PF07715"/>
    </source>
</evidence>
<dbReference type="InterPro" id="IPR012910">
    <property type="entry name" value="Plug_dom"/>
</dbReference>
<dbReference type="PROSITE" id="PS52016">
    <property type="entry name" value="TONB_DEPENDENT_REC_3"/>
    <property type="match status" value="1"/>
</dbReference>
<keyword evidence="3 8" id="KW-1134">Transmembrane beta strand</keyword>
<feature type="chain" id="PRO_5017303945" evidence="10">
    <location>
        <begin position="22"/>
        <end position="1022"/>
    </location>
</feature>
<accession>A0A399SLS6</accession>
<dbReference type="Gene3D" id="2.60.40.1120">
    <property type="entry name" value="Carboxypeptidase-like, regulatory domain"/>
    <property type="match status" value="1"/>
</dbReference>
<keyword evidence="2 8" id="KW-0813">Transport</keyword>
<evidence type="ECO:0000256" key="10">
    <source>
        <dbReference type="SAM" id="SignalP"/>
    </source>
</evidence>
<evidence type="ECO:0000256" key="5">
    <source>
        <dbReference type="ARBA" id="ARBA00023077"/>
    </source>
</evidence>
<keyword evidence="6 8" id="KW-0472">Membrane</keyword>
<keyword evidence="10" id="KW-0732">Signal</keyword>
<dbReference type="Gene3D" id="2.170.130.10">
    <property type="entry name" value="TonB-dependent receptor, plug domain"/>
    <property type="match status" value="1"/>
</dbReference>
<dbReference type="Proteomes" id="UP000266005">
    <property type="component" value="Unassembled WGS sequence"/>
</dbReference>
<dbReference type="SUPFAM" id="SSF49464">
    <property type="entry name" value="Carboxypeptidase regulatory domain-like"/>
    <property type="match status" value="1"/>
</dbReference>
<gene>
    <name evidence="13" type="ORF">D1627_02490</name>
</gene>
<dbReference type="InterPro" id="IPR023997">
    <property type="entry name" value="TonB-dep_OMP_SusC/RagA_CS"/>
</dbReference>
<feature type="signal peptide" evidence="10">
    <location>
        <begin position="1"/>
        <end position="21"/>
    </location>
</feature>
<keyword evidence="7 8" id="KW-0998">Cell outer membrane</keyword>
<organism evidence="13 14">
    <name type="scientific">Pontibacter oryzae</name>
    <dbReference type="NCBI Taxonomy" id="2304593"/>
    <lineage>
        <taxon>Bacteria</taxon>
        <taxon>Pseudomonadati</taxon>
        <taxon>Bacteroidota</taxon>
        <taxon>Cytophagia</taxon>
        <taxon>Cytophagales</taxon>
        <taxon>Hymenobacteraceae</taxon>
        <taxon>Pontibacter</taxon>
    </lineage>
</organism>
<evidence type="ECO:0000256" key="9">
    <source>
        <dbReference type="RuleBase" id="RU003357"/>
    </source>
</evidence>
<evidence type="ECO:0000256" key="1">
    <source>
        <dbReference type="ARBA" id="ARBA00004571"/>
    </source>
</evidence>
<evidence type="ECO:0000256" key="2">
    <source>
        <dbReference type="ARBA" id="ARBA00022448"/>
    </source>
</evidence>
<dbReference type="Pfam" id="PF13715">
    <property type="entry name" value="CarbopepD_reg_2"/>
    <property type="match status" value="1"/>
</dbReference>
<dbReference type="NCBIfam" id="TIGR04057">
    <property type="entry name" value="SusC_RagA_signa"/>
    <property type="match status" value="1"/>
</dbReference>
<dbReference type="FunFam" id="2.170.130.10:FF:000008">
    <property type="entry name" value="SusC/RagA family TonB-linked outer membrane protein"/>
    <property type="match status" value="1"/>
</dbReference>
<dbReference type="InterPro" id="IPR037066">
    <property type="entry name" value="Plug_dom_sf"/>
</dbReference>
<keyword evidence="4 8" id="KW-0812">Transmembrane</keyword>
<comment type="subcellular location">
    <subcellularLocation>
        <location evidence="1 8">Cell outer membrane</location>
        <topology evidence="1 8">Multi-pass membrane protein</topology>
    </subcellularLocation>
</comment>
<evidence type="ECO:0000313" key="13">
    <source>
        <dbReference type="EMBL" id="RIJ42735.1"/>
    </source>
</evidence>
<feature type="domain" description="TonB-dependent receptor-like beta-barrel" evidence="11">
    <location>
        <begin position="398"/>
        <end position="978"/>
    </location>
</feature>
<evidence type="ECO:0000256" key="7">
    <source>
        <dbReference type="ARBA" id="ARBA00023237"/>
    </source>
</evidence>
<dbReference type="RefSeq" id="WP_119430617.1">
    <property type="nucleotide sequence ID" value="NZ_QWGE01000001.1"/>
</dbReference>
<dbReference type="Pfam" id="PF07715">
    <property type="entry name" value="Plug"/>
    <property type="match status" value="1"/>
</dbReference>
<dbReference type="GO" id="GO:0009279">
    <property type="term" value="C:cell outer membrane"/>
    <property type="evidence" value="ECO:0007669"/>
    <property type="project" value="UniProtKB-SubCell"/>
</dbReference>
<comment type="caution">
    <text evidence="13">The sequence shown here is derived from an EMBL/GenBank/DDBJ whole genome shotgun (WGS) entry which is preliminary data.</text>
</comment>
<dbReference type="Pfam" id="PF00593">
    <property type="entry name" value="TonB_dep_Rec_b-barrel"/>
    <property type="match status" value="1"/>
</dbReference>
<dbReference type="InterPro" id="IPR000531">
    <property type="entry name" value="Beta-barrel_TonB"/>
</dbReference>
<dbReference type="Gene3D" id="2.40.170.20">
    <property type="entry name" value="TonB-dependent receptor, beta-barrel domain"/>
    <property type="match status" value="1"/>
</dbReference>
<keyword evidence="13" id="KW-0675">Receptor</keyword>
<evidence type="ECO:0000256" key="3">
    <source>
        <dbReference type="ARBA" id="ARBA00022452"/>
    </source>
</evidence>
<dbReference type="SUPFAM" id="SSF56935">
    <property type="entry name" value="Porins"/>
    <property type="match status" value="1"/>
</dbReference>
<sequence length="1022" mass="112138">MKRTLLLSLLMTFAFLSGAWAQTQTVSGRVTAASDGSALPGVTVLEKGTTNGVTTGANGDYSLNVQPNATLVFRFIGMTTQEVALQGRNTLNVQLAADQKLLDEVVVVGYGTQERREVTGATSKVTSEELKDLPVVGVDQALQGRAAGVQISQNSGTPGGGITVRVRGATSISASNQPLYVVDGVPLTTGDYSQLGYGGQSVNAISDINPNDIESIDILKDASAAAIYGSRAANGVVIITTKRGSAKKTQINLSAYTGVQNMWNSPNLLDAEQYKEIMVEAYVNDQYLAPGATFDDFVELYYGELDFEPTNTDWVEEVTRSASIKNYEISLSGGDAKTRYYLSGNYFDQEGIVIGSEYKRYSTRLNLDHNINDRFSVGTSIQLSRAENNRIVSDNTLNGPFANSLAASPIWPVFYESGAYTRPNYFYTNPVAEGRENDDETTNLRAVGNIFAKYTLTPGLDLQVKGGYDALNVDERRYTPTNYPGSSATAVGGSATKAVSTITKRLLEATLSYAKTFNDVHKLNSVIGTSNERNTIDQTFVTGEGFPGEQFRYVSSAAIVNDGGDFETQNYLVSFFGRVNYSFQDRYLLGVNFRTDGSSRFGENNRYGFFPSVSAGWRVLEENFLANVDALSELKLRASYGVTGNQEIGNFNYLALYSGANYTDNPGIAQTQIPNSDLKWEETKQFNVGTDIGFLNGRVNVALDYYIKNTDNLLFSRPIPTQNGFGSYQSNIGSIENKGFEIALNTINFDGGGKGFYWSTDFNISFNRNKVKELYQDQDIFYGFGGNSLVLREGQPIGTFYGYISDGVFSTTDEVPVSRQAEGVQAGDINFRDINNDGIINASDLTIIGNAQPDYVGGLTNSFRYKNFDLNVFMQFSYGNDIANPAHQYQMHLGNDFLDDNMLDDVLGRWQEEGDITDIPRATVDDPNNNNRSNSSRFIYDGSYLRIKNMTLGYTLPQSLTEKASIRNARIYLQAQNLVTFTDYPGFDPEVNFAGTSNTTLGVDFYTFPQARTITFGINIGL</sequence>
<feature type="domain" description="TonB-dependent receptor plug" evidence="12">
    <location>
        <begin position="115"/>
        <end position="236"/>
    </location>
</feature>
<evidence type="ECO:0000256" key="6">
    <source>
        <dbReference type="ARBA" id="ARBA00023136"/>
    </source>
</evidence>
<protein>
    <submittedName>
        <fullName evidence="13">TonB-dependent receptor</fullName>
    </submittedName>
</protein>
<name>A0A399SLS6_9BACT</name>
<evidence type="ECO:0000256" key="8">
    <source>
        <dbReference type="PROSITE-ProRule" id="PRU01360"/>
    </source>
</evidence>
<dbReference type="EMBL" id="QWGE01000001">
    <property type="protein sequence ID" value="RIJ42735.1"/>
    <property type="molecule type" value="Genomic_DNA"/>
</dbReference>
<dbReference type="InterPro" id="IPR008969">
    <property type="entry name" value="CarboxyPept-like_regulatory"/>
</dbReference>
<dbReference type="InterPro" id="IPR039426">
    <property type="entry name" value="TonB-dep_rcpt-like"/>
</dbReference>
<reference evidence="14" key="1">
    <citation type="submission" date="2018-08" db="EMBL/GenBank/DDBJ databases">
        <title>Mucilaginibacter sp. MYSH2.</title>
        <authorList>
            <person name="Seo T."/>
        </authorList>
    </citation>
    <scope>NUCLEOTIDE SEQUENCE [LARGE SCALE GENOMIC DNA]</scope>
    <source>
        <strain evidence="14">KIRAN</strain>
    </source>
</reference>
<dbReference type="NCBIfam" id="TIGR04056">
    <property type="entry name" value="OMP_RagA_SusC"/>
    <property type="match status" value="1"/>
</dbReference>
<proteinExistence type="inferred from homology"/>
<keyword evidence="5 9" id="KW-0798">TonB box</keyword>
<dbReference type="InterPro" id="IPR036942">
    <property type="entry name" value="Beta-barrel_TonB_sf"/>
</dbReference>
<evidence type="ECO:0000313" key="14">
    <source>
        <dbReference type="Proteomes" id="UP000266005"/>
    </source>
</evidence>